<gene>
    <name evidence="1" type="ORF">DUE52_11405</name>
</gene>
<keyword evidence="2" id="KW-1185">Reference proteome</keyword>
<dbReference type="EMBL" id="QOWE01000008">
    <property type="protein sequence ID" value="RCR69451.1"/>
    <property type="molecule type" value="Genomic_DNA"/>
</dbReference>
<proteinExistence type="predicted"/>
<evidence type="ECO:0000313" key="2">
    <source>
        <dbReference type="Proteomes" id="UP000253383"/>
    </source>
</evidence>
<dbReference type="Proteomes" id="UP000253383">
    <property type="component" value="Unassembled WGS sequence"/>
</dbReference>
<protein>
    <recommendedName>
        <fullName evidence="3">Lipoprotein</fullName>
    </recommendedName>
</protein>
<reference evidence="1 2" key="1">
    <citation type="submission" date="2018-07" db="EMBL/GenBank/DDBJ databases">
        <title>Genome analysis of Larkinella rosea.</title>
        <authorList>
            <person name="Zhou Z."/>
            <person name="Wang G."/>
        </authorList>
    </citation>
    <scope>NUCLEOTIDE SEQUENCE [LARGE SCALE GENOMIC DNA]</scope>
    <source>
        <strain evidence="2">zzj9</strain>
    </source>
</reference>
<dbReference type="RefSeq" id="WP_114406138.1">
    <property type="nucleotide sequence ID" value="NZ_QOWE01000008.1"/>
</dbReference>
<evidence type="ECO:0000313" key="1">
    <source>
        <dbReference type="EMBL" id="RCR69451.1"/>
    </source>
</evidence>
<evidence type="ECO:0008006" key="3">
    <source>
        <dbReference type="Google" id="ProtNLM"/>
    </source>
</evidence>
<sequence>MKRTFTRVASASLGVVFLTGLFGSCSRPDHRPDNCLAVSSLIEGCPNGFTLFAEIVKATGNATPSTGTPLVIAPGDIMSGEDGCYYKGNLIEPFENNSSLRITTAIHWQQYKCADTSR</sequence>
<dbReference type="OrthoDB" id="955291at2"/>
<dbReference type="AlphaFoldDB" id="A0A368JTD3"/>
<comment type="caution">
    <text evidence="1">The sequence shown here is derived from an EMBL/GenBank/DDBJ whole genome shotgun (WGS) entry which is preliminary data.</text>
</comment>
<accession>A0A368JTD3</accession>
<organism evidence="1 2">
    <name type="scientific">Larkinella punicea</name>
    <dbReference type="NCBI Taxonomy" id="2315727"/>
    <lineage>
        <taxon>Bacteria</taxon>
        <taxon>Pseudomonadati</taxon>
        <taxon>Bacteroidota</taxon>
        <taxon>Cytophagia</taxon>
        <taxon>Cytophagales</taxon>
        <taxon>Spirosomataceae</taxon>
        <taxon>Larkinella</taxon>
    </lineage>
</organism>
<dbReference type="PROSITE" id="PS51257">
    <property type="entry name" value="PROKAR_LIPOPROTEIN"/>
    <property type="match status" value="1"/>
</dbReference>
<name>A0A368JTD3_9BACT</name>